<dbReference type="OrthoDB" id="9331472at2759"/>
<protein>
    <submittedName>
        <fullName evidence="2">Protein kinase domain-containing protein</fullName>
    </submittedName>
</protein>
<organism evidence="1 2">
    <name type="scientific">Macrostomum lignano</name>
    <dbReference type="NCBI Taxonomy" id="282301"/>
    <lineage>
        <taxon>Eukaryota</taxon>
        <taxon>Metazoa</taxon>
        <taxon>Spiralia</taxon>
        <taxon>Lophotrochozoa</taxon>
        <taxon>Platyhelminthes</taxon>
        <taxon>Rhabditophora</taxon>
        <taxon>Macrostomorpha</taxon>
        <taxon>Macrostomida</taxon>
        <taxon>Macrostomidae</taxon>
        <taxon>Macrostomum</taxon>
    </lineage>
</organism>
<evidence type="ECO:0000313" key="2">
    <source>
        <dbReference type="WBParaSite" id="maker-uti_cns_0001677-snap-gene-0.17-mRNA-1"/>
    </source>
</evidence>
<dbReference type="InterPro" id="IPR011009">
    <property type="entry name" value="Kinase-like_dom_sf"/>
</dbReference>
<dbReference type="WBParaSite" id="maker-uti_cns_0001677-snap-gene-0.17-mRNA-1">
    <property type="protein sequence ID" value="maker-uti_cns_0001677-snap-gene-0.17-mRNA-1"/>
    <property type="gene ID" value="maker-uti_cns_0001677-snap-gene-0.17"/>
</dbReference>
<accession>A0A1I8GDS4</accession>
<sequence>MANEKRVSSLIALEELQKSSDMQEMTQRMEAQKNMEIVRSKATDVLSLVALSPEFNQLFLVQSVEDMSAFVFSYKSDRTIIIDMLARCPREQIANFETYKFASHPEFEKKISQYTRTAEKPNNQLAKCRPWDVALCVILKIEALDSEAMQQPHMRLLFRENLIIKHLWDNFMRETMELDEMTGIPIVFKYDEVSNPTFNYDLAEYKVYDVYGNLVPWKSESRSTLSYLCMEQLGPNLQYLTEVMVSGKRRGYVFDVDTALKIFDQLLCRCLQIHRFGVTHNAIEPHNLYFGRSIAFNVLYIANFNVATLFDPKDPNNMRKSGSDSELYGHLRFASHIRMKGGQAHPVHDLESAFYTLVALLTNNLPWDSCLSTGGSSSKTGAAGRGSVVDNINLSNTVSNQSDITKSIERNSMMQKLREFKTNFWKSNNGIARVLADLQYMAFGVDRHRVSLTVEIIKDLYAKIRDLINTVGSDSPQASFFSNLLLQHTTEYQTYTDLRRTVLMMYRFESISAFINTPTYQKKIESLAHDEVDVNVRLAWNLTNWCFNGVEVNVLANNTTSVVKSTAKNVVARTVE</sequence>
<proteinExistence type="predicted"/>
<dbReference type="InterPro" id="IPR050235">
    <property type="entry name" value="CK1_Ser-Thr_kinase"/>
</dbReference>
<dbReference type="SUPFAM" id="SSF56112">
    <property type="entry name" value="Protein kinase-like (PK-like)"/>
    <property type="match status" value="1"/>
</dbReference>
<keyword evidence="1" id="KW-1185">Reference proteome</keyword>
<name>A0A1I8GDS4_9PLAT</name>
<reference evidence="2" key="1">
    <citation type="submission" date="2016-11" db="UniProtKB">
        <authorList>
            <consortium name="WormBaseParasite"/>
        </authorList>
    </citation>
    <scope>IDENTIFICATION</scope>
</reference>
<dbReference type="Gene3D" id="1.10.510.10">
    <property type="entry name" value="Transferase(Phosphotransferase) domain 1"/>
    <property type="match status" value="1"/>
</dbReference>
<evidence type="ECO:0000313" key="1">
    <source>
        <dbReference type="Proteomes" id="UP000095280"/>
    </source>
</evidence>
<dbReference type="AlphaFoldDB" id="A0A1I8GDS4"/>
<dbReference type="PANTHER" id="PTHR11909">
    <property type="entry name" value="CASEIN KINASE-RELATED"/>
    <property type="match status" value="1"/>
</dbReference>
<dbReference type="Proteomes" id="UP000095280">
    <property type="component" value="Unplaced"/>
</dbReference>
<dbReference type="STRING" id="282301.A0A1I8GDS4"/>